<gene>
    <name evidence="2" type="ORF">AB1Y20_008992</name>
</gene>
<dbReference type="Proteomes" id="UP001515480">
    <property type="component" value="Unassembled WGS sequence"/>
</dbReference>
<sequence>MSLSPARGSIMNRARGASIALWKRDGASGGVHHVDVDHSISVGSTTQTTGMLFTDAFFAYRYFVDKDAEFTVEMSKLAYCLMHNDFLPKKAASPQSQPSVGRGSPQSCVDCDVEHELIPLEYVEGFEGYRQQRCIMCNKPTSLWCCRACTTGPLCLVPLCPKETLGSQSQSDGSDAGEEFGAVDELAEDDMDE</sequence>
<evidence type="ECO:0000256" key="1">
    <source>
        <dbReference type="SAM" id="MobiDB-lite"/>
    </source>
</evidence>
<dbReference type="EMBL" id="JBGBPQ010000002">
    <property type="protein sequence ID" value="KAL1527606.1"/>
    <property type="molecule type" value="Genomic_DNA"/>
</dbReference>
<evidence type="ECO:0000313" key="3">
    <source>
        <dbReference type="Proteomes" id="UP001515480"/>
    </source>
</evidence>
<proteinExistence type="predicted"/>
<evidence type="ECO:0000313" key="2">
    <source>
        <dbReference type="EMBL" id="KAL1527606.1"/>
    </source>
</evidence>
<protein>
    <submittedName>
        <fullName evidence="2">Uncharacterized protein</fullName>
    </submittedName>
</protein>
<feature type="compositionally biased region" description="Acidic residues" evidence="1">
    <location>
        <begin position="175"/>
        <end position="193"/>
    </location>
</feature>
<name>A0AB34K3K7_PRYPA</name>
<reference evidence="2 3" key="1">
    <citation type="journal article" date="2024" name="Science">
        <title>Giant polyketide synthase enzymes in the biosynthesis of giant marine polyether toxins.</title>
        <authorList>
            <person name="Fallon T.R."/>
            <person name="Shende V.V."/>
            <person name="Wierzbicki I.H."/>
            <person name="Pendleton A.L."/>
            <person name="Watervoot N.F."/>
            <person name="Auber R.P."/>
            <person name="Gonzalez D.J."/>
            <person name="Wisecaver J.H."/>
            <person name="Moore B.S."/>
        </authorList>
    </citation>
    <scope>NUCLEOTIDE SEQUENCE [LARGE SCALE GENOMIC DNA]</scope>
    <source>
        <strain evidence="2 3">12B1</strain>
    </source>
</reference>
<dbReference type="AlphaFoldDB" id="A0AB34K3K7"/>
<keyword evidence="3" id="KW-1185">Reference proteome</keyword>
<comment type="caution">
    <text evidence="2">The sequence shown here is derived from an EMBL/GenBank/DDBJ whole genome shotgun (WGS) entry which is preliminary data.</text>
</comment>
<organism evidence="2 3">
    <name type="scientific">Prymnesium parvum</name>
    <name type="common">Toxic golden alga</name>
    <dbReference type="NCBI Taxonomy" id="97485"/>
    <lineage>
        <taxon>Eukaryota</taxon>
        <taxon>Haptista</taxon>
        <taxon>Haptophyta</taxon>
        <taxon>Prymnesiophyceae</taxon>
        <taxon>Prymnesiales</taxon>
        <taxon>Prymnesiaceae</taxon>
        <taxon>Prymnesium</taxon>
    </lineage>
</organism>
<feature type="region of interest" description="Disordered" evidence="1">
    <location>
        <begin position="166"/>
        <end position="193"/>
    </location>
</feature>
<accession>A0AB34K3K7</accession>